<keyword evidence="2 5" id="KW-0812">Transmembrane</keyword>
<evidence type="ECO:0000256" key="3">
    <source>
        <dbReference type="ARBA" id="ARBA00022989"/>
    </source>
</evidence>
<feature type="transmembrane region" description="Helical" evidence="5">
    <location>
        <begin position="88"/>
        <end position="110"/>
    </location>
</feature>
<dbReference type="EMBL" id="CP157484">
    <property type="protein sequence ID" value="XBO40913.1"/>
    <property type="molecule type" value="Genomic_DNA"/>
</dbReference>
<evidence type="ECO:0000256" key="4">
    <source>
        <dbReference type="ARBA" id="ARBA00023136"/>
    </source>
</evidence>
<feature type="transmembrane region" description="Helical" evidence="5">
    <location>
        <begin position="116"/>
        <end position="134"/>
    </location>
</feature>
<keyword evidence="4 5" id="KW-0472">Membrane</keyword>
<name>A0AAU7JKS1_9HYPH</name>
<gene>
    <name evidence="6" type="ORF">ABEG18_09195</name>
</gene>
<feature type="transmembrane region" description="Helical" evidence="5">
    <location>
        <begin position="242"/>
        <end position="261"/>
    </location>
</feature>
<sequence>MTAAADPATFGLAGFAGAGFAATAALVALAAFLAALFSALTGSGGAIILSLALAPLIGVAALVPTLSVALLITHVARVVAFRHSIDRSAAAMMAGFAVPGCAFGAVIYAWLPERAIAAVLGVFLLVLVIVKRSLASRIAASRLARLGPAGLAGASGLFGVLSGATIGGGVLALPILGAAGLAGSALVATDAAVGLMLQLTKAIVFGGAATLTAKLLGLGLLIGLCMIPGVTLAKALLVRMPLPVHGLMIDGVIALGALGFIRQALKG</sequence>
<proteinExistence type="inferred from homology"/>
<feature type="transmembrane region" description="Helical" evidence="5">
    <location>
        <begin position="146"/>
        <end position="166"/>
    </location>
</feature>
<reference evidence="6" key="1">
    <citation type="submission" date="2024-05" db="EMBL/GenBank/DDBJ databases">
        <authorList>
            <person name="Kim S."/>
            <person name="Heo J."/>
            <person name="Choi H."/>
            <person name="Choi Y."/>
            <person name="Kwon S.-W."/>
            <person name="Kim Y."/>
        </authorList>
    </citation>
    <scope>NUCLEOTIDE SEQUENCE</scope>
    <source>
        <strain evidence="6">KACC 23698</strain>
    </source>
</reference>
<protein>
    <recommendedName>
        <fullName evidence="5">Probable membrane transporter protein</fullName>
    </recommendedName>
</protein>
<dbReference type="InterPro" id="IPR002781">
    <property type="entry name" value="TM_pro_TauE-like"/>
</dbReference>
<evidence type="ECO:0000256" key="2">
    <source>
        <dbReference type="ARBA" id="ARBA00022692"/>
    </source>
</evidence>
<feature type="transmembrane region" description="Helical" evidence="5">
    <location>
        <begin position="46"/>
        <end position="76"/>
    </location>
</feature>
<feature type="transmembrane region" description="Helical" evidence="5">
    <location>
        <begin position="202"/>
        <end position="230"/>
    </location>
</feature>
<dbReference type="Pfam" id="PF01925">
    <property type="entry name" value="TauE"/>
    <property type="match status" value="1"/>
</dbReference>
<feature type="transmembrane region" description="Helical" evidence="5">
    <location>
        <begin position="12"/>
        <end position="40"/>
    </location>
</feature>
<dbReference type="GO" id="GO:0005886">
    <property type="term" value="C:plasma membrane"/>
    <property type="evidence" value="ECO:0007669"/>
    <property type="project" value="UniProtKB-SubCell"/>
</dbReference>
<comment type="subcellular location">
    <subcellularLocation>
        <location evidence="5">Cell membrane</location>
        <topology evidence="5">Multi-pass membrane protein</topology>
    </subcellularLocation>
    <subcellularLocation>
        <location evidence="1">Membrane</location>
        <topology evidence="1">Multi-pass membrane protein</topology>
    </subcellularLocation>
</comment>
<feature type="transmembrane region" description="Helical" evidence="5">
    <location>
        <begin position="172"/>
        <end position="195"/>
    </location>
</feature>
<dbReference type="RefSeq" id="WP_406857769.1">
    <property type="nucleotide sequence ID" value="NZ_CP157484.1"/>
</dbReference>
<comment type="similarity">
    <text evidence="5">Belongs to the 4-toluene sulfonate uptake permease (TSUP) (TC 2.A.102) family.</text>
</comment>
<evidence type="ECO:0000313" key="6">
    <source>
        <dbReference type="EMBL" id="XBO40913.1"/>
    </source>
</evidence>
<keyword evidence="3 5" id="KW-1133">Transmembrane helix</keyword>
<accession>A0AAU7JKS1</accession>
<evidence type="ECO:0000256" key="1">
    <source>
        <dbReference type="ARBA" id="ARBA00004141"/>
    </source>
</evidence>
<dbReference type="AlphaFoldDB" id="A0AAU7JKS1"/>
<keyword evidence="5" id="KW-1003">Cell membrane</keyword>
<evidence type="ECO:0000256" key="5">
    <source>
        <dbReference type="RuleBase" id="RU363041"/>
    </source>
</evidence>
<organism evidence="6">
    <name type="scientific">Alsobacter sp. KACC 23698</name>
    <dbReference type="NCBI Taxonomy" id="3149229"/>
    <lineage>
        <taxon>Bacteria</taxon>
        <taxon>Pseudomonadati</taxon>
        <taxon>Pseudomonadota</taxon>
        <taxon>Alphaproteobacteria</taxon>
        <taxon>Hyphomicrobiales</taxon>
        <taxon>Alsobacteraceae</taxon>
        <taxon>Alsobacter</taxon>
    </lineage>
</organism>